<reference evidence="11 12" key="1">
    <citation type="journal article" date="2019" name="Int. J. Syst. Evol. Microbiol.">
        <title>The Global Catalogue of Microorganisms (GCM) 10K type strain sequencing project: providing services to taxonomists for standard genome sequencing and annotation.</title>
        <authorList>
            <consortium name="The Broad Institute Genomics Platform"/>
            <consortium name="The Broad Institute Genome Sequencing Center for Infectious Disease"/>
            <person name="Wu L."/>
            <person name="Ma J."/>
        </authorList>
    </citation>
    <scope>NUCLEOTIDE SEQUENCE [LARGE SCALE GENOMIC DNA]</scope>
    <source>
        <strain evidence="11 12">JCM 16327</strain>
    </source>
</reference>
<dbReference type="InterPro" id="IPR022813">
    <property type="entry name" value="SecD/SecF_arch_bac"/>
</dbReference>
<evidence type="ECO:0000256" key="5">
    <source>
        <dbReference type="ARBA" id="ARBA00022927"/>
    </source>
</evidence>
<comment type="subunit">
    <text evidence="9">Part of the protein translocation apparatus. Forms a complex with SecF.</text>
</comment>
<dbReference type="InterPro" id="IPR048634">
    <property type="entry name" value="SecD_SecF_C"/>
</dbReference>
<evidence type="ECO:0000256" key="4">
    <source>
        <dbReference type="ARBA" id="ARBA00022692"/>
    </source>
</evidence>
<evidence type="ECO:0000313" key="11">
    <source>
        <dbReference type="EMBL" id="GAA0647374.1"/>
    </source>
</evidence>
<name>A0AAV3SZX7_9EURY</name>
<dbReference type="PANTHER" id="PTHR30081:SF1">
    <property type="entry name" value="PROTEIN TRANSLOCASE SUBUNIT SECD"/>
    <property type="match status" value="1"/>
</dbReference>
<protein>
    <recommendedName>
        <fullName evidence="9">Protein-export membrane protein SecD</fullName>
    </recommendedName>
</protein>
<feature type="transmembrane region" description="Helical" evidence="9">
    <location>
        <begin position="449"/>
        <end position="469"/>
    </location>
</feature>
<feature type="transmembrane region" description="Helical" evidence="9">
    <location>
        <begin position="354"/>
        <end position="372"/>
    </location>
</feature>
<dbReference type="GO" id="GO:0006605">
    <property type="term" value="P:protein targeting"/>
    <property type="evidence" value="ECO:0007669"/>
    <property type="project" value="UniProtKB-UniRule"/>
</dbReference>
<dbReference type="GO" id="GO:0005886">
    <property type="term" value="C:plasma membrane"/>
    <property type="evidence" value="ECO:0007669"/>
    <property type="project" value="UniProtKB-SubCell"/>
</dbReference>
<comment type="caution">
    <text evidence="11">The sequence shown here is derived from an EMBL/GenBank/DDBJ whole genome shotgun (WGS) entry which is preliminary data.</text>
</comment>
<dbReference type="RefSeq" id="WP_227261563.1">
    <property type="nucleotide sequence ID" value="NZ_BAAADU010000002.1"/>
</dbReference>
<organism evidence="11 12">
    <name type="scientific">Salarchaeum japonicum</name>
    <dbReference type="NCBI Taxonomy" id="555573"/>
    <lineage>
        <taxon>Archaea</taxon>
        <taxon>Methanobacteriati</taxon>
        <taxon>Methanobacteriota</taxon>
        <taxon>Stenosarchaea group</taxon>
        <taxon>Halobacteria</taxon>
        <taxon>Halobacteriales</taxon>
        <taxon>Halobacteriaceae</taxon>
    </lineage>
</organism>
<dbReference type="GeneID" id="68572150"/>
<evidence type="ECO:0000256" key="2">
    <source>
        <dbReference type="ARBA" id="ARBA00022448"/>
    </source>
</evidence>
<gene>
    <name evidence="9" type="primary">secD</name>
    <name evidence="11" type="ORF">GCM10009019_07270</name>
</gene>
<evidence type="ECO:0000256" key="3">
    <source>
        <dbReference type="ARBA" id="ARBA00022475"/>
    </source>
</evidence>
<dbReference type="EMBL" id="BAAADU010000002">
    <property type="protein sequence ID" value="GAA0647374.1"/>
    <property type="molecule type" value="Genomic_DNA"/>
</dbReference>
<dbReference type="PANTHER" id="PTHR30081">
    <property type="entry name" value="PROTEIN-EXPORT MEMBRANE PROTEIN SEC"/>
    <property type="match status" value="1"/>
</dbReference>
<dbReference type="NCBIfam" id="NF006215">
    <property type="entry name" value="PRK08343.1-1"/>
    <property type="match status" value="1"/>
</dbReference>
<keyword evidence="4 9" id="KW-0812">Transmembrane</keyword>
<feature type="transmembrane region" description="Helical" evidence="9">
    <location>
        <begin position="475"/>
        <end position="493"/>
    </location>
</feature>
<keyword evidence="3 9" id="KW-1003">Cell membrane</keyword>
<dbReference type="InterPro" id="IPR010916">
    <property type="entry name" value="TonB_box_CS"/>
</dbReference>
<feature type="transmembrane region" description="Helical" evidence="9">
    <location>
        <begin position="410"/>
        <end position="428"/>
    </location>
</feature>
<proteinExistence type="inferred from homology"/>
<evidence type="ECO:0000256" key="7">
    <source>
        <dbReference type="ARBA" id="ARBA00023010"/>
    </source>
</evidence>
<dbReference type="AlphaFoldDB" id="A0AAV3SZX7"/>
<evidence type="ECO:0000256" key="1">
    <source>
        <dbReference type="ARBA" id="ARBA00004651"/>
    </source>
</evidence>
<feature type="domain" description="Protein export membrane protein SecD/SecF C-terminal" evidence="10">
    <location>
        <begin position="338"/>
        <end position="492"/>
    </location>
</feature>
<sequence length="509" mass="54351">MIRENWRVVLLCVLVVGSGIALFAPGVAGNNSGTAAAQPTNLQYGIQLDGGTRIRAPVTGLTATVDNVTADNQLDVQTTVANELGLEQSQVRARTTLDTVEVYAEVNETPFRNALAATNVSVTEIRDGVTAPTRETIVDVLQDKLDQTGLGGTTVQQIQSSQTGEHYILVEVPGQNVSDVRQLVTERGSVRQDAYFPRNGSMVNETVLTSSDLKSASIGTPYRSQTLGPVVPVTLTEPVAADFAAAMRQYGFTSNEGVSNCRYESNPNATQYCLLTVNDGEVVYSSSMGADLAQSMENGDFVTNPQFVIQADTLEDARQLQVDLRAGALPSTLDLDRGTTYYISPSLAERFKPLSFLTGFIAALAVGVVVYLRYGEARVAVPMVATALCEVVVLLGFASLTQLALDLSHIAGFIAVIGTGVDDLIIIADEVMTEEVSSSRVFQSRFRKALWIIGAAAATTIIAMSPLAFLSLGDLRGFAIVTILGVLVGVLVTRPAYGDILRRLLTDDR</sequence>
<comment type="caution">
    <text evidence="9">Lacks conserved residue(s) required for the propagation of feature annotation.</text>
</comment>
<dbReference type="SUPFAM" id="SSF82866">
    <property type="entry name" value="Multidrug efflux transporter AcrB transmembrane domain"/>
    <property type="match status" value="1"/>
</dbReference>
<evidence type="ECO:0000259" key="10">
    <source>
        <dbReference type="Pfam" id="PF02355"/>
    </source>
</evidence>
<dbReference type="InterPro" id="IPR024912">
    <property type="entry name" value="SecD_arc"/>
</dbReference>
<evidence type="ECO:0000256" key="6">
    <source>
        <dbReference type="ARBA" id="ARBA00022989"/>
    </source>
</evidence>
<dbReference type="GO" id="GO:0065002">
    <property type="term" value="P:intracellular protein transmembrane transport"/>
    <property type="evidence" value="ECO:0007669"/>
    <property type="project" value="UniProtKB-UniRule"/>
</dbReference>
<dbReference type="PROSITE" id="PS00430">
    <property type="entry name" value="TONB_DEPENDENT_REC_1"/>
    <property type="match status" value="1"/>
</dbReference>
<keyword evidence="8 9" id="KW-0472">Membrane</keyword>
<evidence type="ECO:0000256" key="8">
    <source>
        <dbReference type="ARBA" id="ARBA00023136"/>
    </source>
</evidence>
<evidence type="ECO:0000313" key="12">
    <source>
        <dbReference type="Proteomes" id="UP001500194"/>
    </source>
</evidence>
<dbReference type="Gene3D" id="3.30.1360.200">
    <property type="match status" value="1"/>
</dbReference>
<dbReference type="Gene3D" id="1.20.1640.10">
    <property type="entry name" value="Multidrug efflux transporter AcrB transmembrane domain"/>
    <property type="match status" value="1"/>
</dbReference>
<dbReference type="Proteomes" id="UP001500194">
    <property type="component" value="Unassembled WGS sequence"/>
</dbReference>
<keyword evidence="5 9" id="KW-0653">Protein transport</keyword>
<keyword evidence="7 9" id="KW-0811">Translocation</keyword>
<comment type="subcellular location">
    <subcellularLocation>
        <location evidence="1 9">Cell membrane</location>
        <topology evidence="1 9">Multi-pass membrane protein</topology>
    </subcellularLocation>
</comment>
<dbReference type="HAMAP" id="MF_01463_A">
    <property type="entry name" value="SecD_A"/>
    <property type="match status" value="1"/>
</dbReference>
<keyword evidence="2 9" id="KW-0813">Transport</keyword>
<comment type="similarity">
    <text evidence="9">Belongs to the SecD/SecF family. SecD subfamily.</text>
</comment>
<evidence type="ECO:0000256" key="9">
    <source>
        <dbReference type="HAMAP-Rule" id="MF_01463"/>
    </source>
</evidence>
<comment type="function">
    <text evidence="9">Involved in protein export.</text>
</comment>
<feature type="transmembrane region" description="Helical" evidence="9">
    <location>
        <begin position="379"/>
        <end position="398"/>
    </location>
</feature>
<dbReference type="Pfam" id="PF02355">
    <property type="entry name" value="SecD_SecF_C"/>
    <property type="match status" value="1"/>
</dbReference>
<accession>A0AAV3SZX7</accession>
<keyword evidence="6 9" id="KW-1133">Transmembrane helix</keyword>
<keyword evidence="12" id="KW-1185">Reference proteome</keyword>